<accession>A0AAD6Q4C3</accession>
<sequence>MHAAVLATAPLLEQADLLEEDGLSRGHCWCNVVAGVEELPAWRGWTLSLAFTLLSSWNRRRRNAGTGGSRWRLRLALLPSSVVAVIAGALNLLCRKLLVEEDKQ</sequence>
<proteinExistence type="predicted"/>
<evidence type="ECO:0000313" key="2">
    <source>
        <dbReference type="EMBL" id="KAJ6978789.1"/>
    </source>
</evidence>
<reference evidence="2" key="1">
    <citation type="journal article" date="2023" name="Mol. Ecol. Resour.">
        <title>Chromosome-level genome assembly of a triploid poplar Populus alba 'Berolinensis'.</title>
        <authorList>
            <person name="Chen S."/>
            <person name="Yu Y."/>
            <person name="Wang X."/>
            <person name="Wang S."/>
            <person name="Zhang T."/>
            <person name="Zhou Y."/>
            <person name="He R."/>
            <person name="Meng N."/>
            <person name="Wang Y."/>
            <person name="Liu W."/>
            <person name="Liu Z."/>
            <person name="Liu J."/>
            <person name="Guo Q."/>
            <person name="Huang H."/>
            <person name="Sederoff R.R."/>
            <person name="Wang G."/>
            <person name="Qu G."/>
            <person name="Chen S."/>
        </authorList>
    </citation>
    <scope>NUCLEOTIDE SEQUENCE</scope>
    <source>
        <strain evidence="2">SC-2020</strain>
    </source>
</reference>
<keyword evidence="1" id="KW-0472">Membrane</keyword>
<feature type="transmembrane region" description="Helical" evidence="1">
    <location>
        <begin position="77"/>
        <end position="98"/>
    </location>
</feature>
<feature type="transmembrane region" description="Helical" evidence="1">
    <location>
        <begin position="39"/>
        <end position="57"/>
    </location>
</feature>
<organism evidence="2 3">
    <name type="scientific">Populus alba x Populus x berolinensis</name>
    <dbReference type="NCBI Taxonomy" id="444605"/>
    <lineage>
        <taxon>Eukaryota</taxon>
        <taxon>Viridiplantae</taxon>
        <taxon>Streptophyta</taxon>
        <taxon>Embryophyta</taxon>
        <taxon>Tracheophyta</taxon>
        <taxon>Spermatophyta</taxon>
        <taxon>Magnoliopsida</taxon>
        <taxon>eudicotyledons</taxon>
        <taxon>Gunneridae</taxon>
        <taxon>Pentapetalae</taxon>
        <taxon>rosids</taxon>
        <taxon>fabids</taxon>
        <taxon>Malpighiales</taxon>
        <taxon>Salicaceae</taxon>
        <taxon>Saliceae</taxon>
        <taxon>Populus</taxon>
    </lineage>
</organism>
<evidence type="ECO:0000313" key="3">
    <source>
        <dbReference type="Proteomes" id="UP001164929"/>
    </source>
</evidence>
<keyword evidence="3" id="KW-1185">Reference proteome</keyword>
<dbReference type="EMBL" id="JAQIZT010000011">
    <property type="protein sequence ID" value="KAJ6978789.1"/>
    <property type="molecule type" value="Genomic_DNA"/>
</dbReference>
<gene>
    <name evidence="2" type="ORF">NC653_027065</name>
</gene>
<dbReference type="AlphaFoldDB" id="A0AAD6Q4C3"/>
<keyword evidence="1" id="KW-0812">Transmembrane</keyword>
<comment type="caution">
    <text evidence="2">The sequence shown here is derived from an EMBL/GenBank/DDBJ whole genome shotgun (WGS) entry which is preliminary data.</text>
</comment>
<protein>
    <submittedName>
        <fullName evidence="2">Uncharacterized protein</fullName>
    </submittedName>
</protein>
<name>A0AAD6Q4C3_9ROSI</name>
<keyword evidence="1" id="KW-1133">Transmembrane helix</keyword>
<evidence type="ECO:0000256" key="1">
    <source>
        <dbReference type="SAM" id="Phobius"/>
    </source>
</evidence>
<dbReference type="Proteomes" id="UP001164929">
    <property type="component" value="Chromosome 11"/>
</dbReference>